<dbReference type="EMBL" id="PJCH01000015">
    <property type="protein sequence ID" value="PQA86334.1"/>
    <property type="molecule type" value="Genomic_DNA"/>
</dbReference>
<evidence type="ECO:0000313" key="3">
    <source>
        <dbReference type="Proteomes" id="UP000239504"/>
    </source>
</evidence>
<feature type="signal peptide" evidence="1">
    <location>
        <begin position="1"/>
        <end position="24"/>
    </location>
</feature>
<name>A0A2S7K1F7_9PROT</name>
<evidence type="ECO:0000256" key="1">
    <source>
        <dbReference type="SAM" id="SignalP"/>
    </source>
</evidence>
<dbReference type="InterPro" id="IPR021647">
    <property type="entry name" value="CusF_Ec"/>
</dbReference>
<evidence type="ECO:0000313" key="2">
    <source>
        <dbReference type="EMBL" id="PQA86334.1"/>
    </source>
</evidence>
<accession>A0A2S7K1F7</accession>
<dbReference type="Proteomes" id="UP000239504">
    <property type="component" value="Unassembled WGS sequence"/>
</dbReference>
<dbReference type="RefSeq" id="WP_104831546.1">
    <property type="nucleotide sequence ID" value="NZ_PJCH01000015.1"/>
</dbReference>
<feature type="chain" id="PRO_5015398131" evidence="1">
    <location>
        <begin position="25"/>
        <end position="164"/>
    </location>
</feature>
<reference evidence="2 3" key="1">
    <citation type="submission" date="2017-12" db="EMBL/GenBank/DDBJ databases">
        <authorList>
            <person name="Hurst M.R.H."/>
        </authorList>
    </citation>
    <scope>NUCLEOTIDE SEQUENCE [LARGE SCALE GENOMIC DNA]</scope>
    <source>
        <strain evidence="2 3">SY-3-19</strain>
    </source>
</reference>
<dbReference type="Gene3D" id="2.40.50.320">
    <property type="entry name" value="Copper binding periplasmic protein CusF"/>
    <property type="match status" value="1"/>
</dbReference>
<dbReference type="OrthoDB" id="5771277at2"/>
<dbReference type="InterPro" id="IPR042230">
    <property type="entry name" value="CusF_sf"/>
</dbReference>
<keyword evidence="3" id="KW-1185">Reference proteome</keyword>
<dbReference type="Pfam" id="PF11604">
    <property type="entry name" value="CusF_Ec"/>
    <property type="match status" value="1"/>
</dbReference>
<keyword evidence="1" id="KW-0732">Signal</keyword>
<gene>
    <name evidence="2" type="ORF">CW354_18510</name>
</gene>
<dbReference type="AlphaFoldDB" id="A0A2S7K1F7"/>
<proteinExistence type="predicted"/>
<organism evidence="2 3">
    <name type="scientific">Hyphococcus luteus</name>
    <dbReference type="NCBI Taxonomy" id="2058213"/>
    <lineage>
        <taxon>Bacteria</taxon>
        <taxon>Pseudomonadati</taxon>
        <taxon>Pseudomonadota</taxon>
        <taxon>Alphaproteobacteria</taxon>
        <taxon>Parvularculales</taxon>
        <taxon>Parvularculaceae</taxon>
        <taxon>Hyphococcus</taxon>
    </lineage>
</organism>
<protein>
    <submittedName>
        <fullName evidence="2">Cation transporter</fullName>
    </submittedName>
</protein>
<comment type="caution">
    <text evidence="2">The sequence shown here is derived from an EMBL/GenBank/DDBJ whole genome shotgun (WGS) entry which is preliminary data.</text>
</comment>
<sequence length="164" mass="17647">MKSMKLSTIAAGVAIALISVPALSQSGDMKMGEMKRIQMDGMSCCNDMAPGFGVVNSVDLDARTVNLSHDPIKKIGWGKMTMDFAVSDMVALQKFQKGDNVHFMLTKNDDGAYDVSMMMPIGGDPEEFKAAMKSMMGGGMMCEGMKMGDGMMDGMQQGSEKDQN</sequence>